<evidence type="ECO:0000256" key="1">
    <source>
        <dbReference type="ARBA" id="ARBA00004141"/>
    </source>
</evidence>
<reference evidence="8" key="1">
    <citation type="journal article" date="2019" name="Int. J. Syst. Evol. Microbiol.">
        <title>The Global Catalogue of Microorganisms (GCM) 10K type strain sequencing project: providing services to taxonomists for standard genome sequencing and annotation.</title>
        <authorList>
            <consortium name="The Broad Institute Genomics Platform"/>
            <consortium name="The Broad Institute Genome Sequencing Center for Infectious Disease"/>
            <person name="Wu L."/>
            <person name="Ma J."/>
        </authorList>
    </citation>
    <scope>NUCLEOTIDE SEQUENCE [LARGE SCALE GENOMIC DNA]</scope>
    <source>
        <strain evidence="8">JCM 17809</strain>
    </source>
</reference>
<dbReference type="Pfam" id="PF00916">
    <property type="entry name" value="Sulfate_transp"/>
    <property type="match status" value="1"/>
</dbReference>
<gene>
    <name evidence="7" type="ORF">GCM10023168_15800</name>
</gene>
<sequence length="586" mass="59670">MSTAAPGPAGRPTAGPVRDALTHLHTRFDAVRPRSRDLRAMARTPRHDLLAGVTVGVVALPLALAFGIASGLGATAGLVTAVVAGIVAALFGGSHVQVSGPTGAMTVVLVPIVAAHGPEGVLVVSLMAGVLLVAMGLAGAGRYVRFIPLPVIEGFTLGIAALIALQQVPAALGTEARYEHVVASAVAAVGDWLASPQPAALAVSAGVAAAILLLARVRPAVPVALLAVVAATVAVRLTDTGVDTIGALPDRLFTPTVPSVSWTELRVLVAPAVAVAALAALESLLSATVADAMSVSSRHDPDRELVGQGLANLASPLLGGIPATAAIARTAVNVRSGARSRLAAVTHSLVLLVVVLALADVVAWIPLAALAGVLIATAVRMVEVSSLRALARASRSDAFVLALTFLATVVLDLATAVVLGIITAGGLALRQLARTTALRTEDLRGHGEGDADDHHGAEQAALLHERVVAYRLEGPLFFGGAHSALLELTEVSDVRVVILRMSHVTTLDATGAAVLADTIRSLEARGVTVLLSGMPGRFVARLAATGIHQHLTDLHHVFEHTPAAIAHARRHVARDEHHAQALSPGG</sequence>
<feature type="transmembrane region" description="Helical" evidence="5">
    <location>
        <begin position="399"/>
        <end position="429"/>
    </location>
</feature>
<keyword evidence="3 5" id="KW-1133">Transmembrane helix</keyword>
<evidence type="ECO:0000313" key="8">
    <source>
        <dbReference type="Proteomes" id="UP001500945"/>
    </source>
</evidence>
<dbReference type="InterPro" id="IPR001902">
    <property type="entry name" value="SLC26A/SulP_fam"/>
</dbReference>
<organism evidence="7 8">
    <name type="scientific">Fodinibacter luteus</name>
    <dbReference type="NCBI Taxonomy" id="552064"/>
    <lineage>
        <taxon>Bacteria</taxon>
        <taxon>Bacillati</taxon>
        <taxon>Actinomycetota</taxon>
        <taxon>Actinomycetes</taxon>
        <taxon>Micrococcales</taxon>
        <taxon>Intrasporangiaceae</taxon>
        <taxon>Fodinibacter (ex Wang et al. 2009)</taxon>
    </lineage>
</organism>
<evidence type="ECO:0000313" key="7">
    <source>
        <dbReference type="EMBL" id="GAA4403879.1"/>
    </source>
</evidence>
<dbReference type="PROSITE" id="PS50801">
    <property type="entry name" value="STAS"/>
    <property type="match status" value="1"/>
</dbReference>
<name>A0ABP8KCK0_9MICO</name>
<feature type="transmembrane region" description="Helical" evidence="5">
    <location>
        <begin position="74"/>
        <end position="91"/>
    </location>
</feature>
<evidence type="ECO:0000256" key="3">
    <source>
        <dbReference type="ARBA" id="ARBA00022989"/>
    </source>
</evidence>
<feature type="transmembrane region" description="Helical" evidence="5">
    <location>
        <begin position="121"/>
        <end position="139"/>
    </location>
</feature>
<evidence type="ECO:0000256" key="4">
    <source>
        <dbReference type="ARBA" id="ARBA00023136"/>
    </source>
</evidence>
<evidence type="ECO:0000256" key="5">
    <source>
        <dbReference type="SAM" id="Phobius"/>
    </source>
</evidence>
<dbReference type="InterPro" id="IPR002645">
    <property type="entry name" value="STAS_dom"/>
</dbReference>
<proteinExistence type="predicted"/>
<evidence type="ECO:0000259" key="6">
    <source>
        <dbReference type="PROSITE" id="PS50801"/>
    </source>
</evidence>
<dbReference type="PANTHER" id="PTHR11814">
    <property type="entry name" value="SULFATE TRANSPORTER"/>
    <property type="match status" value="1"/>
</dbReference>
<keyword evidence="2 5" id="KW-0812">Transmembrane</keyword>
<dbReference type="Proteomes" id="UP001500945">
    <property type="component" value="Unassembled WGS sequence"/>
</dbReference>
<dbReference type="InterPro" id="IPR011547">
    <property type="entry name" value="SLC26A/SulP_dom"/>
</dbReference>
<dbReference type="Gene3D" id="3.30.750.24">
    <property type="entry name" value="STAS domain"/>
    <property type="match status" value="1"/>
</dbReference>
<comment type="subcellular location">
    <subcellularLocation>
        <location evidence="1">Membrane</location>
        <topology evidence="1">Multi-pass membrane protein</topology>
    </subcellularLocation>
</comment>
<keyword evidence="8" id="KW-1185">Reference proteome</keyword>
<feature type="transmembrane region" description="Helical" evidence="5">
    <location>
        <begin position="146"/>
        <end position="165"/>
    </location>
</feature>
<feature type="transmembrane region" description="Helical" evidence="5">
    <location>
        <begin position="349"/>
        <end position="379"/>
    </location>
</feature>
<evidence type="ECO:0000256" key="2">
    <source>
        <dbReference type="ARBA" id="ARBA00022692"/>
    </source>
</evidence>
<dbReference type="EMBL" id="BAABGM010000010">
    <property type="protein sequence ID" value="GAA4403879.1"/>
    <property type="molecule type" value="Genomic_DNA"/>
</dbReference>
<dbReference type="Pfam" id="PF01740">
    <property type="entry name" value="STAS"/>
    <property type="match status" value="1"/>
</dbReference>
<feature type="transmembrane region" description="Helical" evidence="5">
    <location>
        <begin position="199"/>
        <end position="217"/>
    </location>
</feature>
<feature type="transmembrane region" description="Helical" evidence="5">
    <location>
        <begin position="49"/>
        <end position="68"/>
    </location>
</feature>
<dbReference type="RefSeq" id="WP_345204343.1">
    <property type="nucleotide sequence ID" value="NZ_BAABGM010000010.1"/>
</dbReference>
<dbReference type="SUPFAM" id="SSF52091">
    <property type="entry name" value="SpoIIaa-like"/>
    <property type="match status" value="1"/>
</dbReference>
<feature type="transmembrane region" description="Helical" evidence="5">
    <location>
        <begin position="98"/>
        <end position="115"/>
    </location>
</feature>
<keyword evidence="4 5" id="KW-0472">Membrane</keyword>
<comment type="caution">
    <text evidence="7">The sequence shown here is derived from an EMBL/GenBank/DDBJ whole genome shotgun (WGS) entry which is preliminary data.</text>
</comment>
<dbReference type="InterPro" id="IPR036513">
    <property type="entry name" value="STAS_dom_sf"/>
</dbReference>
<feature type="transmembrane region" description="Helical" evidence="5">
    <location>
        <begin position="268"/>
        <end position="290"/>
    </location>
</feature>
<feature type="domain" description="STAS" evidence="6">
    <location>
        <begin position="457"/>
        <end position="568"/>
    </location>
</feature>
<feature type="transmembrane region" description="Helical" evidence="5">
    <location>
        <begin position="224"/>
        <end position="248"/>
    </location>
</feature>
<protein>
    <submittedName>
        <fullName evidence="7">SulP family inorganic anion transporter</fullName>
    </submittedName>
</protein>
<dbReference type="CDD" id="cd07042">
    <property type="entry name" value="STAS_SulP_like_sulfate_transporter"/>
    <property type="match status" value="1"/>
</dbReference>
<accession>A0ABP8KCK0</accession>